<feature type="domain" description="Core-binding (CB)" evidence="12">
    <location>
        <begin position="1"/>
        <end position="82"/>
    </location>
</feature>
<evidence type="ECO:0000256" key="6">
    <source>
        <dbReference type="ARBA" id="ARBA00022908"/>
    </source>
</evidence>
<keyword evidence="9 10" id="KW-0131">Cell cycle</keyword>
<evidence type="ECO:0000256" key="1">
    <source>
        <dbReference type="ARBA" id="ARBA00004496"/>
    </source>
</evidence>
<comment type="caution">
    <text evidence="13">The sequence shown here is derived from an EMBL/GenBank/DDBJ whole genome shotgun (WGS) entry which is preliminary data.</text>
</comment>
<comment type="subcellular location">
    <subcellularLocation>
        <location evidence="1 10">Cytoplasm</location>
    </subcellularLocation>
</comment>
<evidence type="ECO:0000256" key="9">
    <source>
        <dbReference type="ARBA" id="ARBA00023306"/>
    </source>
</evidence>
<name>A0A932I3A0_UNCTE</name>
<dbReference type="InterPro" id="IPR011010">
    <property type="entry name" value="DNA_brk_join_enz"/>
</dbReference>
<keyword evidence="8 10" id="KW-0233">DNA recombination</keyword>
<dbReference type="InterPro" id="IPR050090">
    <property type="entry name" value="Tyrosine_recombinase_XerCD"/>
</dbReference>
<sequence length="292" mass="33168">MLRSFEDFLAVERRLAPLTVESYAFDVRSFLAWAQETGAGNPLAWDRPAVAAYLGAQRRLGKSDRTLRRHLSTLRAFARFLVQEERVKTNFTADMAQSAAWKRLPKTLTDDEVDRLLAAPDEKTLEGQRDGAMLELLYATGLRVSELVGLGLGQVRLDAGFCLIHGKGDKTRLVPLGDVARRRLADYLDEVRPAFRRGRLSEHLFLTRRGGPMTRQAFWVRLKLWAKAADIQKEVSPHMLRHSFATHLLRRGADLRAVQALLGHADISTTEIYTQVDRDALRDTLDRFHPRN</sequence>
<comment type="similarity">
    <text evidence="10">Belongs to the 'phage' integrase family. XerC subfamily.</text>
</comment>
<dbReference type="PROSITE" id="PS51898">
    <property type="entry name" value="TYR_RECOMBINASE"/>
    <property type="match status" value="1"/>
</dbReference>
<comment type="subunit">
    <text evidence="10">Forms a cyclic heterotetrameric complex composed of two molecules of XerC and two molecules of XerD.</text>
</comment>
<dbReference type="GO" id="GO:0007059">
    <property type="term" value="P:chromosome segregation"/>
    <property type="evidence" value="ECO:0007669"/>
    <property type="project" value="UniProtKB-UniRule"/>
</dbReference>
<keyword evidence="3 10" id="KW-0963">Cytoplasm</keyword>
<evidence type="ECO:0000256" key="7">
    <source>
        <dbReference type="ARBA" id="ARBA00023125"/>
    </source>
</evidence>
<dbReference type="PROSITE" id="PS51900">
    <property type="entry name" value="CB"/>
    <property type="match status" value="1"/>
</dbReference>
<keyword evidence="5 10" id="KW-0159">Chromosome partition</keyword>
<keyword evidence="7 10" id="KW-0238">DNA-binding</keyword>
<dbReference type="InterPro" id="IPR011932">
    <property type="entry name" value="Recomb_XerD"/>
</dbReference>
<dbReference type="NCBIfam" id="TIGR02225">
    <property type="entry name" value="recomb_XerD"/>
    <property type="match status" value="1"/>
</dbReference>
<dbReference type="InterPro" id="IPR002104">
    <property type="entry name" value="Integrase_catalytic"/>
</dbReference>
<feature type="active site" evidence="10">
    <location>
        <position position="241"/>
    </location>
</feature>
<dbReference type="NCBIfam" id="NF001399">
    <property type="entry name" value="PRK00283.1"/>
    <property type="match status" value="1"/>
</dbReference>
<dbReference type="PANTHER" id="PTHR30349:SF81">
    <property type="entry name" value="TYROSINE RECOMBINASE XERC"/>
    <property type="match status" value="1"/>
</dbReference>
<feature type="active site" evidence="10">
    <location>
        <position position="238"/>
    </location>
</feature>
<dbReference type="InterPro" id="IPR044068">
    <property type="entry name" value="CB"/>
</dbReference>
<feature type="active site" evidence="10">
    <location>
        <position position="264"/>
    </location>
</feature>
<dbReference type="CDD" id="cd00798">
    <property type="entry name" value="INT_XerDC_C"/>
    <property type="match status" value="1"/>
</dbReference>
<protein>
    <recommendedName>
        <fullName evidence="10">Tyrosine recombinase XerC</fullName>
    </recommendedName>
</protein>
<feature type="active site" description="O-(3'-phospho-DNA)-tyrosine intermediate" evidence="10">
    <location>
        <position position="273"/>
    </location>
</feature>
<dbReference type="SUPFAM" id="SSF47823">
    <property type="entry name" value="lambda integrase-like, N-terminal domain"/>
    <property type="match status" value="1"/>
</dbReference>
<dbReference type="AlphaFoldDB" id="A0A932I3A0"/>
<comment type="similarity">
    <text evidence="2">Belongs to the 'phage' integrase family. XerD subfamily.</text>
</comment>
<organism evidence="13 14">
    <name type="scientific">Tectimicrobiota bacterium</name>
    <dbReference type="NCBI Taxonomy" id="2528274"/>
    <lineage>
        <taxon>Bacteria</taxon>
        <taxon>Pseudomonadati</taxon>
        <taxon>Nitrospinota/Tectimicrobiota group</taxon>
        <taxon>Candidatus Tectimicrobiota</taxon>
    </lineage>
</organism>
<evidence type="ECO:0000313" key="13">
    <source>
        <dbReference type="EMBL" id="MBI3129110.1"/>
    </source>
</evidence>
<dbReference type="SUPFAM" id="SSF56349">
    <property type="entry name" value="DNA breaking-rejoining enzymes"/>
    <property type="match status" value="1"/>
</dbReference>
<dbReference type="GO" id="GO:0006313">
    <property type="term" value="P:DNA transposition"/>
    <property type="evidence" value="ECO:0007669"/>
    <property type="project" value="UniProtKB-UniRule"/>
</dbReference>
<dbReference type="GO" id="GO:0009037">
    <property type="term" value="F:tyrosine-based site-specific recombinase activity"/>
    <property type="evidence" value="ECO:0007669"/>
    <property type="project" value="UniProtKB-UniRule"/>
</dbReference>
<dbReference type="GO" id="GO:0005737">
    <property type="term" value="C:cytoplasm"/>
    <property type="evidence" value="ECO:0007669"/>
    <property type="project" value="UniProtKB-SubCell"/>
</dbReference>
<accession>A0A932I3A0</accession>
<evidence type="ECO:0000256" key="2">
    <source>
        <dbReference type="ARBA" id="ARBA00010450"/>
    </source>
</evidence>
<dbReference type="InterPro" id="IPR013762">
    <property type="entry name" value="Integrase-like_cat_sf"/>
</dbReference>
<keyword evidence="6 10" id="KW-0229">DNA integration</keyword>
<dbReference type="GO" id="GO:0051301">
    <property type="term" value="P:cell division"/>
    <property type="evidence" value="ECO:0007669"/>
    <property type="project" value="UniProtKB-KW"/>
</dbReference>
<dbReference type="Pfam" id="PF02899">
    <property type="entry name" value="Phage_int_SAM_1"/>
    <property type="match status" value="1"/>
</dbReference>
<dbReference type="PANTHER" id="PTHR30349">
    <property type="entry name" value="PHAGE INTEGRASE-RELATED"/>
    <property type="match status" value="1"/>
</dbReference>
<evidence type="ECO:0000256" key="5">
    <source>
        <dbReference type="ARBA" id="ARBA00022829"/>
    </source>
</evidence>
<evidence type="ECO:0000259" key="11">
    <source>
        <dbReference type="PROSITE" id="PS51898"/>
    </source>
</evidence>
<evidence type="ECO:0000256" key="3">
    <source>
        <dbReference type="ARBA" id="ARBA00022490"/>
    </source>
</evidence>
<evidence type="ECO:0000313" key="14">
    <source>
        <dbReference type="Proteomes" id="UP000782312"/>
    </source>
</evidence>
<dbReference type="Gene3D" id="1.10.150.130">
    <property type="match status" value="1"/>
</dbReference>
<dbReference type="HAMAP" id="MF_01808">
    <property type="entry name" value="Recomb_XerC_XerD"/>
    <property type="match status" value="1"/>
</dbReference>
<evidence type="ECO:0000256" key="10">
    <source>
        <dbReference type="HAMAP-Rule" id="MF_01808"/>
    </source>
</evidence>
<dbReference type="Proteomes" id="UP000782312">
    <property type="component" value="Unassembled WGS sequence"/>
</dbReference>
<evidence type="ECO:0000256" key="4">
    <source>
        <dbReference type="ARBA" id="ARBA00022618"/>
    </source>
</evidence>
<proteinExistence type="inferred from homology"/>
<dbReference type="Gene3D" id="1.10.443.10">
    <property type="entry name" value="Intergrase catalytic core"/>
    <property type="match status" value="1"/>
</dbReference>
<feature type="active site" evidence="10">
    <location>
        <position position="167"/>
    </location>
</feature>
<feature type="domain" description="Tyr recombinase" evidence="11">
    <location>
        <begin position="103"/>
        <end position="286"/>
    </location>
</feature>
<dbReference type="Pfam" id="PF00589">
    <property type="entry name" value="Phage_integrase"/>
    <property type="match status" value="1"/>
</dbReference>
<dbReference type="InterPro" id="IPR010998">
    <property type="entry name" value="Integrase_recombinase_N"/>
</dbReference>
<dbReference type="GO" id="GO:0003677">
    <property type="term" value="F:DNA binding"/>
    <property type="evidence" value="ECO:0007669"/>
    <property type="project" value="UniProtKB-UniRule"/>
</dbReference>
<keyword evidence="4 10" id="KW-0132">Cell division</keyword>
<dbReference type="InterPro" id="IPR004107">
    <property type="entry name" value="Integrase_SAM-like_N"/>
</dbReference>
<evidence type="ECO:0000256" key="8">
    <source>
        <dbReference type="ARBA" id="ARBA00023172"/>
    </source>
</evidence>
<reference evidence="13" key="1">
    <citation type="submission" date="2020-07" db="EMBL/GenBank/DDBJ databases">
        <title>Huge and variable diversity of episymbiotic CPR bacteria and DPANN archaea in groundwater ecosystems.</title>
        <authorList>
            <person name="He C.Y."/>
            <person name="Keren R."/>
            <person name="Whittaker M."/>
            <person name="Farag I.F."/>
            <person name="Doudna J."/>
            <person name="Cate J.H.D."/>
            <person name="Banfield J.F."/>
        </authorList>
    </citation>
    <scope>NUCLEOTIDE SEQUENCE</scope>
    <source>
        <strain evidence="13">NC_groundwater_763_Ag_S-0.2um_68_21</strain>
    </source>
</reference>
<feature type="active site" evidence="10">
    <location>
        <position position="143"/>
    </location>
</feature>
<dbReference type="EMBL" id="JACPUR010000038">
    <property type="protein sequence ID" value="MBI3129110.1"/>
    <property type="molecule type" value="Genomic_DNA"/>
</dbReference>
<dbReference type="InterPro" id="IPR023009">
    <property type="entry name" value="Tyrosine_recombinase_XerC/XerD"/>
</dbReference>
<gene>
    <name evidence="13" type="primary">xerD</name>
    <name evidence="10" type="synonym">xerC</name>
    <name evidence="13" type="ORF">HYZ11_16005</name>
</gene>
<comment type="function">
    <text evidence="10">Site-specific tyrosine recombinase, which acts by catalyzing the cutting and rejoining of the recombining DNA molecules. The XerC-XerD complex is essential to convert dimers of the bacterial chromosome into monomers to permit their segregation at cell division. It also contributes to the segregational stability of plasmids.</text>
</comment>
<evidence type="ECO:0000259" key="12">
    <source>
        <dbReference type="PROSITE" id="PS51900"/>
    </source>
</evidence>